<name>A0A951QTY4_9CYAN</name>
<dbReference type="Pfam" id="PF01497">
    <property type="entry name" value="Peripla_BP_2"/>
    <property type="match status" value="1"/>
</dbReference>
<evidence type="ECO:0000256" key="4">
    <source>
        <dbReference type="ARBA" id="ARBA00022729"/>
    </source>
</evidence>
<evidence type="ECO:0000256" key="2">
    <source>
        <dbReference type="ARBA" id="ARBA00008814"/>
    </source>
</evidence>
<dbReference type="GO" id="GO:0030288">
    <property type="term" value="C:outer membrane-bounded periplasmic space"/>
    <property type="evidence" value="ECO:0007669"/>
    <property type="project" value="TreeGrafter"/>
</dbReference>
<evidence type="ECO:0000313" key="7">
    <source>
        <dbReference type="Proteomes" id="UP000729701"/>
    </source>
</evidence>
<dbReference type="Proteomes" id="UP000729701">
    <property type="component" value="Unassembled WGS sequence"/>
</dbReference>
<accession>A0A951QTY4</accession>
<dbReference type="InterPro" id="IPR051313">
    <property type="entry name" value="Bact_iron-sidero_bind"/>
</dbReference>
<dbReference type="InterPro" id="IPR002491">
    <property type="entry name" value="ABC_transptr_periplasmic_BD"/>
</dbReference>
<proteinExistence type="inferred from homology"/>
<dbReference type="AlphaFoldDB" id="A0A951QTY4"/>
<reference evidence="6" key="2">
    <citation type="journal article" date="2022" name="Microbiol. Resour. Announc.">
        <title>Metagenome Sequencing to Explore Phylogenomics of Terrestrial Cyanobacteria.</title>
        <authorList>
            <person name="Ward R.D."/>
            <person name="Stajich J.E."/>
            <person name="Johansen J.R."/>
            <person name="Huntemann M."/>
            <person name="Clum A."/>
            <person name="Foster B."/>
            <person name="Foster B."/>
            <person name="Roux S."/>
            <person name="Palaniappan K."/>
            <person name="Varghese N."/>
            <person name="Mukherjee S."/>
            <person name="Reddy T.B.K."/>
            <person name="Daum C."/>
            <person name="Copeland A."/>
            <person name="Chen I.A."/>
            <person name="Ivanova N.N."/>
            <person name="Kyrpides N.C."/>
            <person name="Shapiro N."/>
            <person name="Eloe-Fadrosh E.A."/>
            <person name="Pietrasiak N."/>
        </authorList>
    </citation>
    <scope>NUCLEOTIDE SEQUENCE</scope>
    <source>
        <strain evidence="6">GSE-NOS-MK-12-04C</strain>
    </source>
</reference>
<evidence type="ECO:0000259" key="5">
    <source>
        <dbReference type="PROSITE" id="PS50983"/>
    </source>
</evidence>
<dbReference type="GO" id="GO:1901678">
    <property type="term" value="P:iron coordination entity transport"/>
    <property type="evidence" value="ECO:0007669"/>
    <property type="project" value="UniProtKB-ARBA"/>
</dbReference>
<evidence type="ECO:0000256" key="1">
    <source>
        <dbReference type="ARBA" id="ARBA00004196"/>
    </source>
</evidence>
<gene>
    <name evidence="6" type="ORF">KME60_33450</name>
</gene>
<evidence type="ECO:0000313" key="6">
    <source>
        <dbReference type="EMBL" id="MBW4672197.1"/>
    </source>
</evidence>
<dbReference type="PANTHER" id="PTHR30532:SF1">
    <property type="entry name" value="IRON(3+)-HYDROXAMATE-BINDING PROTEIN FHUD"/>
    <property type="match status" value="1"/>
</dbReference>
<evidence type="ECO:0000256" key="3">
    <source>
        <dbReference type="ARBA" id="ARBA00022448"/>
    </source>
</evidence>
<sequence length="126" mass="14332">MEVTVLILYDGSFLIPTSGNASHEIFSDIGLIDNISDTGNRQISIEVVNKYDADILFIMDYDGKPKSFFLQNPLIASLNAVKNNRAYFVETYKWHPGGILGLNRMLDDIFARRYFEVFAKNLHVLP</sequence>
<comment type="similarity">
    <text evidence="2">Belongs to the bacterial solute-binding protein 8 family.</text>
</comment>
<dbReference type="SUPFAM" id="SSF53807">
    <property type="entry name" value="Helical backbone' metal receptor"/>
    <property type="match status" value="1"/>
</dbReference>
<dbReference type="Gene3D" id="3.40.50.1980">
    <property type="entry name" value="Nitrogenase molybdenum iron protein domain"/>
    <property type="match status" value="1"/>
</dbReference>
<keyword evidence="3" id="KW-0813">Transport</keyword>
<reference evidence="6" key="1">
    <citation type="submission" date="2021-05" db="EMBL/GenBank/DDBJ databases">
        <authorList>
            <person name="Pietrasiak N."/>
            <person name="Ward R."/>
            <person name="Stajich J.E."/>
            <person name="Kurbessoian T."/>
        </authorList>
    </citation>
    <scope>NUCLEOTIDE SEQUENCE</scope>
    <source>
        <strain evidence="6">GSE-NOS-MK-12-04C</strain>
    </source>
</reference>
<dbReference type="EMBL" id="JAHHGZ010000066">
    <property type="protein sequence ID" value="MBW4672197.1"/>
    <property type="molecule type" value="Genomic_DNA"/>
</dbReference>
<comment type="caution">
    <text evidence="6">The sequence shown here is derived from an EMBL/GenBank/DDBJ whole genome shotgun (WGS) entry which is preliminary data.</text>
</comment>
<comment type="subcellular location">
    <subcellularLocation>
        <location evidence="1">Cell envelope</location>
    </subcellularLocation>
</comment>
<organism evidence="6 7">
    <name type="scientific">Cyanomargarita calcarea GSE-NOS-MK-12-04C</name>
    <dbReference type="NCBI Taxonomy" id="2839659"/>
    <lineage>
        <taxon>Bacteria</taxon>
        <taxon>Bacillati</taxon>
        <taxon>Cyanobacteriota</taxon>
        <taxon>Cyanophyceae</taxon>
        <taxon>Nostocales</taxon>
        <taxon>Cyanomargaritaceae</taxon>
        <taxon>Cyanomargarita</taxon>
    </lineage>
</organism>
<dbReference type="PROSITE" id="PS50983">
    <property type="entry name" value="FE_B12_PBP"/>
    <property type="match status" value="1"/>
</dbReference>
<dbReference type="PANTHER" id="PTHR30532">
    <property type="entry name" value="IRON III DICITRATE-BINDING PERIPLASMIC PROTEIN"/>
    <property type="match status" value="1"/>
</dbReference>
<feature type="domain" description="Fe/B12 periplasmic-binding" evidence="5">
    <location>
        <begin position="1"/>
        <end position="117"/>
    </location>
</feature>
<keyword evidence="4" id="KW-0732">Signal</keyword>
<protein>
    <submittedName>
        <fullName evidence="6">ABC transporter substrate-binding protein</fullName>
    </submittedName>
</protein>